<dbReference type="Proteomes" id="UP000622797">
    <property type="component" value="Unassembled WGS sequence"/>
</dbReference>
<proteinExistence type="predicted"/>
<dbReference type="Pfam" id="PF18647">
    <property type="entry name" value="Fungal_lectin_2"/>
    <property type="match status" value="1"/>
</dbReference>
<name>A0A8H4SZV2_9HYPO</name>
<gene>
    <name evidence="1" type="ORF">FSARC_13702</name>
</gene>
<evidence type="ECO:0000313" key="2">
    <source>
        <dbReference type="Proteomes" id="UP000622797"/>
    </source>
</evidence>
<keyword evidence="2" id="KW-1185">Reference proteome</keyword>
<comment type="caution">
    <text evidence="1">The sequence shown here is derived from an EMBL/GenBank/DDBJ whole genome shotgun (WGS) entry which is preliminary data.</text>
</comment>
<evidence type="ECO:0000313" key="1">
    <source>
        <dbReference type="EMBL" id="KAF4948582.1"/>
    </source>
</evidence>
<organism evidence="1 2">
    <name type="scientific">Fusarium sarcochroum</name>
    <dbReference type="NCBI Taxonomy" id="1208366"/>
    <lineage>
        <taxon>Eukaryota</taxon>
        <taxon>Fungi</taxon>
        <taxon>Dikarya</taxon>
        <taxon>Ascomycota</taxon>
        <taxon>Pezizomycotina</taxon>
        <taxon>Sordariomycetes</taxon>
        <taxon>Hypocreomycetidae</taxon>
        <taxon>Hypocreales</taxon>
        <taxon>Nectriaceae</taxon>
        <taxon>Fusarium</taxon>
        <taxon>Fusarium lateritium species complex</taxon>
    </lineage>
</organism>
<sequence>MVTATDDFCNATQAIQRPDDGSEFILTTYHGGSPDEVTLLIEFETPEADHAVERDECGFYLRVVVLDRCDSSNVDNPPNFKAGGVAKKGQLKYHMELSKARPAASKGVFAGCKVDTNFVRPRFTASKVRVWGVGWSTSDIGKRFGKEAAECGFQNIDAAFHFKYEGSDDDREWSAELEGHVNVDEKCIAEAIEKAGGPKMTYEKVTSG</sequence>
<dbReference type="AlphaFoldDB" id="A0A8H4SZV2"/>
<reference evidence="1" key="2">
    <citation type="submission" date="2020-05" db="EMBL/GenBank/DDBJ databases">
        <authorList>
            <person name="Kim H.-S."/>
            <person name="Proctor R.H."/>
            <person name="Brown D.W."/>
        </authorList>
    </citation>
    <scope>NUCLEOTIDE SEQUENCE</scope>
    <source>
        <strain evidence="1">NRRL 20472</strain>
    </source>
</reference>
<dbReference type="OrthoDB" id="4994634at2759"/>
<protein>
    <submittedName>
        <fullName evidence="1">Uncharacterized protein</fullName>
    </submittedName>
</protein>
<accession>A0A8H4SZV2</accession>
<reference evidence="1" key="1">
    <citation type="journal article" date="2020" name="BMC Genomics">
        <title>Correction to: Identification and distribution of gene clusters required for synthesis of sphingolipid metabolism inhibitors in diverse species of the filamentous fungus Fusarium.</title>
        <authorList>
            <person name="Kim H.S."/>
            <person name="Lohmar J.M."/>
            <person name="Busman M."/>
            <person name="Brown D.W."/>
            <person name="Naumann T.A."/>
            <person name="Divon H.H."/>
            <person name="Lysoe E."/>
            <person name="Uhlig S."/>
            <person name="Proctor R.H."/>
        </authorList>
    </citation>
    <scope>NUCLEOTIDE SEQUENCE</scope>
    <source>
        <strain evidence="1">NRRL 20472</strain>
    </source>
</reference>
<dbReference type="EMBL" id="JABEXW010001047">
    <property type="protein sequence ID" value="KAF4948582.1"/>
    <property type="molecule type" value="Genomic_DNA"/>
</dbReference>